<evidence type="ECO:0000313" key="4">
    <source>
        <dbReference type="Proteomes" id="UP000298246"/>
    </source>
</evidence>
<protein>
    <recommendedName>
        <fullName evidence="2">RecF/RecN/SMC N-terminal domain-containing protein</fullName>
    </recommendedName>
</protein>
<dbReference type="OrthoDB" id="9808768at2"/>
<feature type="coiled-coil region" evidence="1">
    <location>
        <begin position="235"/>
        <end position="269"/>
    </location>
</feature>
<evidence type="ECO:0000313" key="3">
    <source>
        <dbReference type="EMBL" id="TFE91826.1"/>
    </source>
</evidence>
<reference evidence="3 4" key="1">
    <citation type="submission" date="2017-03" db="EMBL/GenBank/DDBJ databases">
        <title>Isolation of Levoglucosan Utilizing Bacteria.</title>
        <authorList>
            <person name="Arya A.S."/>
        </authorList>
    </citation>
    <scope>NUCLEOTIDE SEQUENCE [LARGE SCALE GENOMIC DNA]</scope>
    <source>
        <strain evidence="3 4">MEC069</strain>
    </source>
</reference>
<keyword evidence="1" id="KW-0175">Coiled coil</keyword>
<evidence type="ECO:0000259" key="2">
    <source>
        <dbReference type="Pfam" id="PF02463"/>
    </source>
</evidence>
<keyword evidence="4" id="KW-1185">Reference proteome</keyword>
<evidence type="ECO:0000256" key="1">
    <source>
        <dbReference type="SAM" id="Coils"/>
    </source>
</evidence>
<dbReference type="Proteomes" id="UP000298246">
    <property type="component" value="Unassembled WGS sequence"/>
</dbReference>
<organism evidence="3 4">
    <name type="scientific">Paenibacillus athensensis</name>
    <dbReference type="NCBI Taxonomy" id="1967502"/>
    <lineage>
        <taxon>Bacteria</taxon>
        <taxon>Bacillati</taxon>
        <taxon>Bacillota</taxon>
        <taxon>Bacilli</taxon>
        <taxon>Bacillales</taxon>
        <taxon>Paenibacillaceae</taxon>
        <taxon>Paenibacillus</taxon>
    </lineage>
</organism>
<dbReference type="Gene3D" id="3.40.50.300">
    <property type="entry name" value="P-loop containing nucleotide triphosphate hydrolases"/>
    <property type="match status" value="1"/>
</dbReference>
<gene>
    <name evidence="3" type="ORF">B5M42_00885</name>
</gene>
<accession>A0A4Y8QBK0</accession>
<comment type="caution">
    <text evidence="3">The sequence shown here is derived from an EMBL/GenBank/DDBJ whole genome shotgun (WGS) entry which is preliminary data.</text>
</comment>
<dbReference type="InterPro" id="IPR003395">
    <property type="entry name" value="RecF/RecN/SMC_N"/>
</dbReference>
<dbReference type="InterPro" id="IPR027417">
    <property type="entry name" value="P-loop_NTPase"/>
</dbReference>
<dbReference type="Pfam" id="PF02463">
    <property type="entry name" value="SMC_N"/>
    <property type="match status" value="1"/>
</dbReference>
<dbReference type="EMBL" id="MYFO01000001">
    <property type="protein sequence ID" value="TFE91826.1"/>
    <property type="molecule type" value="Genomic_DNA"/>
</dbReference>
<feature type="domain" description="RecF/RecN/SMC N-terminal" evidence="2">
    <location>
        <begin position="19"/>
        <end position="370"/>
    </location>
</feature>
<proteinExistence type="predicted"/>
<sequence>MSIGYGQICYWSKENGPMHLKHLELHGFKSFPDRTVIECANIGLQVFTGNDSSDLFNIFRFALMETRVRNLDCNKLVEMICDEHAYNEANIKIEHAETIYDGSTSIHIRRRYFRSGESEYLINWLPCRLTDIKNLLDKQISVESISVWGSYDRKRFVDLAPEIRRRLWDIPLGVKKKMKKLSLQSKSIWDKKFEMEWMEKQLKDLSKQLYTSNNKASIDWPENQVEYIKKIQHRRDSIIEEYNTFRESLERMEKEHAELQGEVVLLIETEFQRLNQVFIQQMRHWTGKSAKLVLDLNIPLISGISIDGLPDSMSLEERNAVGWAFWTACMTVAKPPISLVQIDSKLDEPHKEQILTILNELSPNTQILVFNNGSWTL</sequence>
<dbReference type="AlphaFoldDB" id="A0A4Y8QBK0"/>
<name>A0A4Y8QBK0_9BACL</name>
<dbReference type="SUPFAM" id="SSF52540">
    <property type="entry name" value="P-loop containing nucleoside triphosphate hydrolases"/>
    <property type="match status" value="1"/>
</dbReference>